<evidence type="ECO:0000256" key="1">
    <source>
        <dbReference type="ARBA" id="ARBA00009199"/>
    </source>
</evidence>
<dbReference type="GO" id="GO:0003824">
    <property type="term" value="F:catalytic activity"/>
    <property type="evidence" value="ECO:0007669"/>
    <property type="project" value="InterPro"/>
</dbReference>
<reference evidence="4" key="1">
    <citation type="submission" date="2016-10" db="EMBL/GenBank/DDBJ databases">
        <authorList>
            <person name="Varghese N."/>
            <person name="Submissions S."/>
        </authorList>
    </citation>
    <scope>NUCLEOTIDE SEQUENCE [LARGE SCALE GENOMIC DNA]</scope>
    <source>
        <strain evidence="4">DSM 22530</strain>
    </source>
</reference>
<dbReference type="InterPro" id="IPR023631">
    <property type="entry name" value="Amidase_dom"/>
</dbReference>
<dbReference type="PROSITE" id="PS00571">
    <property type="entry name" value="AMIDASES"/>
    <property type="match status" value="1"/>
</dbReference>
<keyword evidence="4" id="KW-1185">Reference proteome</keyword>
<feature type="domain" description="Amidase" evidence="2">
    <location>
        <begin position="28"/>
        <end position="475"/>
    </location>
</feature>
<evidence type="ECO:0000259" key="2">
    <source>
        <dbReference type="Pfam" id="PF01425"/>
    </source>
</evidence>
<dbReference type="EMBL" id="FOMR01000011">
    <property type="protein sequence ID" value="SFE24967.1"/>
    <property type="molecule type" value="Genomic_DNA"/>
</dbReference>
<dbReference type="Gene3D" id="3.90.1300.10">
    <property type="entry name" value="Amidase signature (AS) domain"/>
    <property type="match status" value="1"/>
</dbReference>
<dbReference type="SUPFAM" id="SSF75304">
    <property type="entry name" value="Amidase signature (AS) enzymes"/>
    <property type="match status" value="1"/>
</dbReference>
<comment type="similarity">
    <text evidence="1">Belongs to the amidase family.</text>
</comment>
<dbReference type="NCBIfam" id="NF005099">
    <property type="entry name" value="PRK06529.1"/>
    <property type="match status" value="1"/>
</dbReference>
<dbReference type="RefSeq" id="WP_090086605.1">
    <property type="nucleotide sequence ID" value="NZ_FOMR01000011.1"/>
</dbReference>
<gene>
    <name evidence="3" type="ORF">SAMN05216238_11145</name>
</gene>
<dbReference type="PANTHER" id="PTHR11895:SF7">
    <property type="entry name" value="GLUTAMYL-TRNA(GLN) AMIDOTRANSFERASE SUBUNIT A, MITOCHONDRIAL"/>
    <property type="match status" value="1"/>
</dbReference>
<dbReference type="InterPro" id="IPR000120">
    <property type="entry name" value="Amidase"/>
</dbReference>
<dbReference type="STRING" id="640948.SAMN05216238_11145"/>
<dbReference type="Pfam" id="PF01425">
    <property type="entry name" value="Amidase"/>
    <property type="match status" value="1"/>
</dbReference>
<name>A0A1I1YZT3_9BACI</name>
<evidence type="ECO:0000313" key="4">
    <source>
        <dbReference type="Proteomes" id="UP000199474"/>
    </source>
</evidence>
<dbReference type="InterPro" id="IPR020556">
    <property type="entry name" value="Amidase_CS"/>
</dbReference>
<dbReference type="PANTHER" id="PTHR11895">
    <property type="entry name" value="TRANSAMIDASE"/>
    <property type="match status" value="1"/>
</dbReference>
<organism evidence="3 4">
    <name type="scientific">Lentibacillus persicus</name>
    <dbReference type="NCBI Taxonomy" id="640948"/>
    <lineage>
        <taxon>Bacteria</taxon>
        <taxon>Bacillati</taxon>
        <taxon>Bacillota</taxon>
        <taxon>Bacilli</taxon>
        <taxon>Bacillales</taxon>
        <taxon>Bacillaceae</taxon>
        <taxon>Lentibacillus</taxon>
    </lineage>
</organism>
<protein>
    <submittedName>
        <fullName evidence="3">Amidase</fullName>
    </submittedName>
</protein>
<sequence length="496" mass="54564">MNLKTYMTMDATDIAELIRMKEVTPGEFLKLAFRRLEEVNPELNAVVHGRRERVMIESERYRENQPFSGVPMLLKNLSQGVAGEYMTSSSKLMKNVISQHDSNFVRKLRDAGFLFMGHTNTPEFGLKNITEPEVYGPTHNPWNTAHSPGGSSGGAAAAIASSVVPVAGASDGGGSIRIPASFTGLFGLKPTRGRTPVGPGSGRQWQGAAIGFVLSRSVRDSAALLDILQTVQPEAAFQTPLFPGKYTTHAQLPFDKPVRIAYTTKSPVGTPVSNDAREAVLKTVNWLEKEGYNVEEKEHDVDGVTLMKDYYMMNSGEISALTAQLEHSLDRTLTPDDVELETWLLHKAGKSVSAADFSRSLASWDAAAAKMEAFHRTYDFFITPASAYTAPKVGELTYSQSEQAEWRDKMERADKDKQQTIIWDLFLPSLTYTPYTQLANLTGQPAMSVPVHKASNGLPLGVQVVASKGKEDMLLKLARQMEQSDLWEGLKGLLPY</sequence>
<dbReference type="InterPro" id="IPR036928">
    <property type="entry name" value="AS_sf"/>
</dbReference>
<evidence type="ECO:0000313" key="3">
    <source>
        <dbReference type="EMBL" id="SFE24967.1"/>
    </source>
</evidence>
<proteinExistence type="inferred from homology"/>
<dbReference type="Proteomes" id="UP000199474">
    <property type="component" value="Unassembled WGS sequence"/>
</dbReference>
<dbReference type="AlphaFoldDB" id="A0A1I1YZT3"/>
<accession>A0A1I1YZT3</accession>
<dbReference type="OrthoDB" id="9811471at2"/>